<dbReference type="Gene3D" id="3.10.450.50">
    <property type="match status" value="1"/>
</dbReference>
<dbReference type="PANTHER" id="PTHR38436:SF1">
    <property type="entry name" value="ESTER CYCLASE"/>
    <property type="match status" value="1"/>
</dbReference>
<evidence type="ECO:0000313" key="2">
    <source>
        <dbReference type="Proteomes" id="UP001237448"/>
    </source>
</evidence>
<accession>A0ABU0FDH7</accession>
<dbReference type="RefSeq" id="WP_307426866.1">
    <property type="nucleotide sequence ID" value="NZ_JAUSVK010000001.1"/>
</dbReference>
<dbReference type="Pfam" id="PF07366">
    <property type="entry name" value="SnoaL"/>
    <property type="match status" value="1"/>
</dbReference>
<dbReference type="SUPFAM" id="SSF54427">
    <property type="entry name" value="NTF2-like"/>
    <property type="match status" value="1"/>
</dbReference>
<sequence length="134" mass="14861">MTKEDLLAQYRGYIDCLNRRDWSRLGDYVADDARRNGEALGLAGYRGMLEGDVAAIPDLRFTIDFLVCDPPSVGARLLFDCTPIGELFGLPVNGRRVAFTENVFYRFSGGRIQAVWSVIDQAAIKAQLQPGADE</sequence>
<protein>
    <submittedName>
        <fullName evidence="1">Ester cyclase</fullName>
    </submittedName>
</protein>
<dbReference type="PANTHER" id="PTHR38436">
    <property type="entry name" value="POLYKETIDE CYCLASE SNOAL-LIKE DOMAIN"/>
    <property type="match status" value="1"/>
</dbReference>
<comment type="caution">
    <text evidence="1">The sequence shown here is derived from an EMBL/GenBank/DDBJ whole genome shotgun (WGS) entry which is preliminary data.</text>
</comment>
<organism evidence="1 2">
    <name type="scientific">Labrys monachus</name>
    <dbReference type="NCBI Taxonomy" id="217067"/>
    <lineage>
        <taxon>Bacteria</taxon>
        <taxon>Pseudomonadati</taxon>
        <taxon>Pseudomonadota</taxon>
        <taxon>Alphaproteobacteria</taxon>
        <taxon>Hyphomicrobiales</taxon>
        <taxon>Xanthobacteraceae</taxon>
        <taxon>Labrys</taxon>
    </lineage>
</organism>
<proteinExistence type="predicted"/>
<name>A0ABU0FDH7_9HYPH</name>
<dbReference type="InterPro" id="IPR009959">
    <property type="entry name" value="Cyclase_SnoaL-like"/>
</dbReference>
<keyword evidence="2" id="KW-1185">Reference proteome</keyword>
<gene>
    <name evidence="1" type="ORF">J3R73_002452</name>
</gene>
<evidence type="ECO:0000313" key="1">
    <source>
        <dbReference type="EMBL" id="MDQ0392660.1"/>
    </source>
</evidence>
<dbReference type="EMBL" id="JAUSVK010000001">
    <property type="protein sequence ID" value="MDQ0392660.1"/>
    <property type="molecule type" value="Genomic_DNA"/>
</dbReference>
<dbReference type="Proteomes" id="UP001237448">
    <property type="component" value="Unassembled WGS sequence"/>
</dbReference>
<dbReference type="InterPro" id="IPR032710">
    <property type="entry name" value="NTF2-like_dom_sf"/>
</dbReference>
<reference evidence="1 2" key="1">
    <citation type="submission" date="2023-07" db="EMBL/GenBank/DDBJ databases">
        <title>Genomic Encyclopedia of Type Strains, Phase IV (KMG-IV): sequencing the most valuable type-strain genomes for metagenomic binning, comparative biology and taxonomic classification.</title>
        <authorList>
            <person name="Goeker M."/>
        </authorList>
    </citation>
    <scope>NUCLEOTIDE SEQUENCE [LARGE SCALE GENOMIC DNA]</scope>
    <source>
        <strain evidence="1 2">DSM 5896</strain>
    </source>
</reference>